<feature type="domain" description="RNA polymerase sigma-70 region 2" evidence="5">
    <location>
        <begin position="7"/>
        <end position="72"/>
    </location>
</feature>
<evidence type="ECO:0000259" key="5">
    <source>
        <dbReference type="Pfam" id="PF04542"/>
    </source>
</evidence>
<dbReference type="Proteomes" id="UP000036958">
    <property type="component" value="Unassembled WGS sequence"/>
</dbReference>
<evidence type="ECO:0000256" key="2">
    <source>
        <dbReference type="ARBA" id="ARBA00023015"/>
    </source>
</evidence>
<dbReference type="GO" id="GO:0016987">
    <property type="term" value="F:sigma factor activity"/>
    <property type="evidence" value="ECO:0007669"/>
    <property type="project" value="UniProtKB-KW"/>
</dbReference>
<evidence type="ECO:0000256" key="1">
    <source>
        <dbReference type="ARBA" id="ARBA00010641"/>
    </source>
</evidence>
<dbReference type="Gene3D" id="1.10.10.10">
    <property type="entry name" value="Winged helix-like DNA-binding domain superfamily/Winged helix DNA-binding domain"/>
    <property type="match status" value="1"/>
</dbReference>
<evidence type="ECO:0000313" key="8">
    <source>
        <dbReference type="Proteomes" id="UP000036958"/>
    </source>
</evidence>
<dbReference type="InterPro" id="IPR013249">
    <property type="entry name" value="RNA_pol_sigma70_r4_t2"/>
</dbReference>
<dbReference type="InterPro" id="IPR036388">
    <property type="entry name" value="WH-like_DNA-bd_sf"/>
</dbReference>
<protein>
    <recommendedName>
        <fullName evidence="9">RNA polymerase sigma factor</fullName>
    </recommendedName>
</protein>
<dbReference type="NCBIfam" id="TIGR02985">
    <property type="entry name" value="Sig70_bacteroi1"/>
    <property type="match status" value="1"/>
</dbReference>
<dbReference type="PANTHER" id="PTHR43133">
    <property type="entry name" value="RNA POLYMERASE ECF-TYPE SIGMA FACTO"/>
    <property type="match status" value="1"/>
</dbReference>
<comment type="caution">
    <text evidence="7">The sequence shown here is derived from an EMBL/GenBank/DDBJ whole genome shotgun (WGS) entry which is preliminary data.</text>
</comment>
<dbReference type="CDD" id="cd06171">
    <property type="entry name" value="Sigma70_r4"/>
    <property type="match status" value="1"/>
</dbReference>
<dbReference type="InterPro" id="IPR014284">
    <property type="entry name" value="RNA_pol_sigma-70_dom"/>
</dbReference>
<name>A0A0L8VAH6_9BACT</name>
<dbReference type="Pfam" id="PF08281">
    <property type="entry name" value="Sigma70_r4_2"/>
    <property type="match status" value="1"/>
</dbReference>
<evidence type="ECO:0000259" key="6">
    <source>
        <dbReference type="Pfam" id="PF08281"/>
    </source>
</evidence>
<gene>
    <name evidence="7" type="ORF">NC99_17000</name>
</gene>
<dbReference type="AlphaFoldDB" id="A0A0L8VAH6"/>
<dbReference type="EMBL" id="LGIA01000124">
    <property type="protein sequence ID" value="KOH45485.1"/>
    <property type="molecule type" value="Genomic_DNA"/>
</dbReference>
<comment type="similarity">
    <text evidence="1">Belongs to the sigma-70 factor family. ECF subfamily.</text>
</comment>
<dbReference type="InterPro" id="IPR014327">
    <property type="entry name" value="RNA_pol_sigma70_bacteroid"/>
</dbReference>
<evidence type="ECO:0000256" key="4">
    <source>
        <dbReference type="ARBA" id="ARBA00023163"/>
    </source>
</evidence>
<dbReference type="PANTHER" id="PTHR43133:SF46">
    <property type="entry name" value="RNA POLYMERASE SIGMA-70 FACTOR ECF SUBFAMILY"/>
    <property type="match status" value="1"/>
</dbReference>
<dbReference type="GO" id="GO:0006352">
    <property type="term" value="P:DNA-templated transcription initiation"/>
    <property type="evidence" value="ECO:0007669"/>
    <property type="project" value="InterPro"/>
</dbReference>
<dbReference type="SUPFAM" id="SSF88946">
    <property type="entry name" value="Sigma2 domain of RNA polymerase sigma factors"/>
    <property type="match status" value="1"/>
</dbReference>
<dbReference type="InterPro" id="IPR007627">
    <property type="entry name" value="RNA_pol_sigma70_r2"/>
</dbReference>
<dbReference type="Gene3D" id="1.10.1740.10">
    <property type="match status" value="1"/>
</dbReference>
<evidence type="ECO:0000256" key="3">
    <source>
        <dbReference type="ARBA" id="ARBA00023082"/>
    </source>
</evidence>
<proteinExistence type="inferred from homology"/>
<dbReference type="InterPro" id="IPR013325">
    <property type="entry name" value="RNA_pol_sigma_r2"/>
</dbReference>
<dbReference type="GO" id="GO:0003677">
    <property type="term" value="F:DNA binding"/>
    <property type="evidence" value="ECO:0007669"/>
    <property type="project" value="InterPro"/>
</dbReference>
<reference evidence="8" key="1">
    <citation type="submission" date="2015-07" db="EMBL/GenBank/DDBJ databases">
        <title>Genome sequencing of Sunxiuqinia dokdonensis strain SK.</title>
        <authorList>
            <person name="Ahn S."/>
            <person name="Kim B.-C."/>
        </authorList>
    </citation>
    <scope>NUCLEOTIDE SEQUENCE [LARGE SCALE GENOMIC DNA]</scope>
    <source>
        <strain evidence="8">SK</strain>
    </source>
</reference>
<keyword evidence="8" id="KW-1185">Reference proteome</keyword>
<keyword evidence="3" id="KW-0731">Sigma factor</keyword>
<dbReference type="SUPFAM" id="SSF88659">
    <property type="entry name" value="Sigma3 and sigma4 domains of RNA polymerase sigma factors"/>
    <property type="match status" value="1"/>
</dbReference>
<dbReference type="InterPro" id="IPR013324">
    <property type="entry name" value="RNA_pol_sigma_r3/r4-like"/>
</dbReference>
<organism evidence="7 8">
    <name type="scientific">Sunxiuqinia dokdonensis</name>
    <dbReference type="NCBI Taxonomy" id="1409788"/>
    <lineage>
        <taxon>Bacteria</taxon>
        <taxon>Pseudomonadati</taxon>
        <taxon>Bacteroidota</taxon>
        <taxon>Bacteroidia</taxon>
        <taxon>Marinilabiliales</taxon>
        <taxon>Prolixibacteraceae</taxon>
        <taxon>Sunxiuqinia</taxon>
    </lineage>
</organism>
<feature type="domain" description="RNA polymerase sigma factor 70 region 4 type 2" evidence="6">
    <location>
        <begin position="105"/>
        <end position="152"/>
    </location>
</feature>
<dbReference type="NCBIfam" id="TIGR02937">
    <property type="entry name" value="sigma70-ECF"/>
    <property type="match status" value="1"/>
</dbReference>
<evidence type="ECO:0000313" key="7">
    <source>
        <dbReference type="EMBL" id="KOH45485.1"/>
    </source>
</evidence>
<keyword evidence="4" id="KW-0804">Transcription</keyword>
<keyword evidence="2" id="KW-0805">Transcription regulation</keyword>
<evidence type="ECO:0008006" key="9">
    <source>
        <dbReference type="Google" id="ProtNLM"/>
    </source>
</evidence>
<dbReference type="STRING" id="1409788.NC99_17000"/>
<dbReference type="Pfam" id="PF04542">
    <property type="entry name" value="Sigma70_r2"/>
    <property type="match status" value="1"/>
</dbReference>
<accession>A0A0L8VAH6</accession>
<dbReference type="InterPro" id="IPR039425">
    <property type="entry name" value="RNA_pol_sigma-70-like"/>
</dbReference>
<sequence length="179" mass="21462">MKAFQELFVKYGERLYEFSFSYLKESFVAEEIVQDVFLRIWEMKDDLDEDRSFKSFIYQMTVNKVFNHMKHQVVRQKYEKYILNFNHSFGDSPEAQLQLSELDARIRSLLEKIPEQQRNVFKLSRVEGLSNPEIAEQLGLSIRTVENQIYRTTKYLKEHLKGEYLFILFCLCQGILPFC</sequence>